<feature type="domain" description="Calcineurin-like phosphoesterase" evidence="17">
    <location>
        <begin position="10"/>
        <end position="277"/>
    </location>
</feature>
<reference evidence="18" key="1">
    <citation type="thesis" date="2020" institute="ProQuest LLC" country="789 East Eisenhower Parkway, Ann Arbor, MI, USA">
        <title>Comparative Genomics and Chromosome Evolution.</title>
        <authorList>
            <person name="Mudd A.B."/>
        </authorList>
    </citation>
    <scope>NUCLEOTIDE SEQUENCE</scope>
    <source>
        <strain evidence="18">Female2</strain>
        <tissue evidence="18">Blood</tissue>
    </source>
</reference>
<dbReference type="GO" id="GO:0047631">
    <property type="term" value="F:ADP-ribose diphosphatase activity"/>
    <property type="evidence" value="ECO:0007669"/>
    <property type="project" value="UniProtKB-EC"/>
</dbReference>
<keyword evidence="10" id="KW-0862">Zinc</keyword>
<evidence type="ECO:0000256" key="13">
    <source>
        <dbReference type="ARBA" id="ARBA00047486"/>
    </source>
</evidence>
<dbReference type="PANTHER" id="PTHR16509">
    <property type="match status" value="1"/>
</dbReference>
<dbReference type="PANTHER" id="PTHR16509:SF9">
    <property type="entry name" value="MANGANESE-DEPENDENT ADP-RIBOSE_CDP-ALCOHOL DIPHOSPHATASE"/>
    <property type="match status" value="1"/>
</dbReference>
<evidence type="ECO:0000256" key="5">
    <source>
        <dbReference type="ARBA" id="ARBA00012453"/>
    </source>
</evidence>
<evidence type="ECO:0000256" key="4">
    <source>
        <dbReference type="ARBA" id="ARBA00012443"/>
    </source>
</evidence>
<dbReference type="GO" id="GO:0047734">
    <property type="term" value="F:CDP-glycerol diphosphatase activity"/>
    <property type="evidence" value="ECO:0007669"/>
    <property type="project" value="UniProtKB-EC"/>
</dbReference>
<accession>A0A8T2JQE7</accession>
<comment type="caution">
    <text evidence="18">The sequence shown here is derived from an EMBL/GenBank/DDBJ whole genome shotgun (WGS) entry which is preliminary data.</text>
</comment>
<comment type="catalytic activity">
    <reaction evidence="16">
        <text>ADP-D-ribose + H2O = D-ribose 5-phosphate + AMP + 2 H(+)</text>
        <dbReference type="Rhea" id="RHEA:10412"/>
        <dbReference type="ChEBI" id="CHEBI:15377"/>
        <dbReference type="ChEBI" id="CHEBI:15378"/>
        <dbReference type="ChEBI" id="CHEBI:57967"/>
        <dbReference type="ChEBI" id="CHEBI:78346"/>
        <dbReference type="ChEBI" id="CHEBI:456215"/>
        <dbReference type="EC" id="3.6.1.13"/>
    </reaction>
</comment>
<keyword evidence="19" id="KW-1185">Reference proteome</keyword>
<sequence length="339" mass="38694">MEESPALYFTFGIIADIQYADIANGFNYTKTRMRYYRNSLALLKGAIGGWAEERRKPEFILQLGDLIDGFNARDKRSEISLQKVLTEIEKLDVQFHHVWGNHEFYNFSRKFLLGSKLNTKPLADMMDDLTVSSPSSDCHEDSFYGYHFSPFNKFRFLLIDTYDLSAIGRGKPSVKYEISLKLLKEKNPNEDLNSPTGLKEPQYVQFNGGVSGDQLTWINRVLTSSDEKQEKVIVVGHLPIHPEATDTICLAWNYQEILSLLQSHSCVLAYLAGHDHDGGYCADIFGIHHVTFKGVIETPPESQAYGTMYVYEDKMVLKGQGHVLDRTLHYRETRTQTAQ</sequence>
<evidence type="ECO:0000256" key="14">
    <source>
        <dbReference type="ARBA" id="ARBA00047636"/>
    </source>
</evidence>
<evidence type="ECO:0000256" key="12">
    <source>
        <dbReference type="ARBA" id="ARBA00032579"/>
    </source>
</evidence>
<comment type="catalytic activity">
    <reaction evidence="13">
        <text>CDP-glycerol + H2O = sn-glycerol 3-phosphate + CMP + 2 H(+)</text>
        <dbReference type="Rhea" id="RHEA:21692"/>
        <dbReference type="ChEBI" id="CHEBI:15377"/>
        <dbReference type="ChEBI" id="CHEBI:15378"/>
        <dbReference type="ChEBI" id="CHEBI:57597"/>
        <dbReference type="ChEBI" id="CHEBI:58311"/>
        <dbReference type="ChEBI" id="CHEBI:60377"/>
        <dbReference type="EC" id="3.6.1.16"/>
    </reaction>
</comment>
<dbReference type="GO" id="GO:0008663">
    <property type="term" value="F:2',3'-cyclic-nucleotide 2'-phosphodiesterase activity"/>
    <property type="evidence" value="ECO:0007669"/>
    <property type="project" value="TreeGrafter"/>
</dbReference>
<evidence type="ECO:0000256" key="7">
    <source>
        <dbReference type="ARBA" id="ARBA00016378"/>
    </source>
</evidence>
<dbReference type="InterPro" id="IPR041869">
    <property type="entry name" value="MPP_ADPRM"/>
</dbReference>
<evidence type="ECO:0000256" key="9">
    <source>
        <dbReference type="ARBA" id="ARBA00022801"/>
    </source>
</evidence>
<evidence type="ECO:0000256" key="1">
    <source>
        <dbReference type="ARBA" id="ARBA00001946"/>
    </source>
</evidence>
<evidence type="ECO:0000256" key="8">
    <source>
        <dbReference type="ARBA" id="ARBA00022723"/>
    </source>
</evidence>
<evidence type="ECO:0000256" key="15">
    <source>
        <dbReference type="ARBA" id="ARBA00047894"/>
    </source>
</evidence>
<dbReference type="InterPro" id="IPR004843">
    <property type="entry name" value="Calcineurin-like_PHP"/>
</dbReference>
<dbReference type="CDD" id="cd07396">
    <property type="entry name" value="MPP_Nbla03831"/>
    <property type="match status" value="1"/>
</dbReference>
<dbReference type="EMBL" id="JAACNH010000003">
    <property type="protein sequence ID" value="KAG8446018.1"/>
    <property type="molecule type" value="Genomic_DNA"/>
</dbReference>
<proteinExistence type="inferred from homology"/>
<evidence type="ECO:0000256" key="3">
    <source>
        <dbReference type="ARBA" id="ARBA00011245"/>
    </source>
</evidence>
<comment type="similarity">
    <text evidence="2">Belongs to the ADPRibase-Mn family.</text>
</comment>
<dbReference type="Proteomes" id="UP000812440">
    <property type="component" value="Chromosome 8_10"/>
</dbReference>
<comment type="cofactor">
    <cofactor evidence="1">
        <name>Mg(2+)</name>
        <dbReference type="ChEBI" id="CHEBI:18420"/>
    </cofactor>
</comment>
<dbReference type="OrthoDB" id="9675250at2759"/>
<comment type="catalytic activity">
    <reaction evidence="15">
        <text>ADP-D-ribose + H2O = D-ribose 5-phosphate + AMP + 2 H(+)</text>
        <dbReference type="Rhea" id="RHEA:10412"/>
        <dbReference type="ChEBI" id="CHEBI:15377"/>
        <dbReference type="ChEBI" id="CHEBI:15378"/>
        <dbReference type="ChEBI" id="CHEBI:57967"/>
        <dbReference type="ChEBI" id="CHEBI:78346"/>
        <dbReference type="ChEBI" id="CHEBI:456215"/>
        <dbReference type="EC" id="3.6.1.53"/>
    </reaction>
</comment>
<evidence type="ECO:0000256" key="10">
    <source>
        <dbReference type="ARBA" id="ARBA00022833"/>
    </source>
</evidence>
<evidence type="ECO:0000313" key="18">
    <source>
        <dbReference type="EMBL" id="KAG8446018.1"/>
    </source>
</evidence>
<organism evidence="18 19">
    <name type="scientific">Hymenochirus boettgeri</name>
    <name type="common">Congo dwarf clawed frog</name>
    <dbReference type="NCBI Taxonomy" id="247094"/>
    <lineage>
        <taxon>Eukaryota</taxon>
        <taxon>Metazoa</taxon>
        <taxon>Chordata</taxon>
        <taxon>Craniata</taxon>
        <taxon>Vertebrata</taxon>
        <taxon>Euteleostomi</taxon>
        <taxon>Amphibia</taxon>
        <taxon>Batrachia</taxon>
        <taxon>Anura</taxon>
        <taxon>Pipoidea</taxon>
        <taxon>Pipidae</taxon>
        <taxon>Pipinae</taxon>
        <taxon>Hymenochirus</taxon>
    </lineage>
</organism>
<evidence type="ECO:0000256" key="11">
    <source>
        <dbReference type="ARBA" id="ARBA00030848"/>
    </source>
</evidence>
<comment type="catalytic activity">
    <reaction evidence="14">
        <text>CDP-choline + H2O = phosphocholine + CMP + 2 H(+)</text>
        <dbReference type="Rhea" id="RHEA:32487"/>
        <dbReference type="ChEBI" id="CHEBI:15377"/>
        <dbReference type="ChEBI" id="CHEBI:15378"/>
        <dbReference type="ChEBI" id="CHEBI:58779"/>
        <dbReference type="ChEBI" id="CHEBI:60377"/>
        <dbReference type="ChEBI" id="CHEBI:295975"/>
        <dbReference type="EC" id="3.6.1.53"/>
    </reaction>
</comment>
<dbReference type="Gene3D" id="3.60.21.10">
    <property type="match status" value="1"/>
</dbReference>
<evidence type="ECO:0000256" key="16">
    <source>
        <dbReference type="ARBA" id="ARBA00049546"/>
    </source>
</evidence>
<evidence type="ECO:0000313" key="19">
    <source>
        <dbReference type="Proteomes" id="UP000812440"/>
    </source>
</evidence>
<dbReference type="EC" id="3.6.1.16" evidence="4"/>
<keyword evidence="8" id="KW-0479">Metal-binding</keyword>
<gene>
    <name evidence="18" type="ORF">GDO86_013770</name>
</gene>
<name>A0A8T2JQE7_9PIPI</name>
<dbReference type="InterPro" id="IPR029052">
    <property type="entry name" value="Metallo-depent_PP-like"/>
</dbReference>
<keyword evidence="9" id="KW-0378">Hydrolase</keyword>
<dbReference type="EC" id="3.6.1.13" evidence="5"/>
<dbReference type="Pfam" id="PF00149">
    <property type="entry name" value="Metallophos"/>
    <property type="match status" value="1"/>
</dbReference>
<evidence type="ECO:0000256" key="2">
    <source>
        <dbReference type="ARBA" id="ARBA00006362"/>
    </source>
</evidence>
<comment type="subunit">
    <text evidence="3">Monomer.</text>
</comment>
<evidence type="ECO:0000256" key="6">
    <source>
        <dbReference type="ARBA" id="ARBA00012529"/>
    </source>
</evidence>
<dbReference type="EC" id="3.6.1.53" evidence="6"/>
<dbReference type="AlphaFoldDB" id="A0A8T2JQE7"/>
<protein>
    <recommendedName>
        <fullName evidence="7">Manganese-dependent ADP-ribose/CDP-alcohol diphosphatase</fullName>
        <ecNumber evidence="5">3.6.1.13</ecNumber>
        <ecNumber evidence="4">3.6.1.16</ecNumber>
        <ecNumber evidence="6">3.6.1.53</ecNumber>
    </recommendedName>
    <alternativeName>
        <fullName evidence="12">ADPRibase-Mn</fullName>
    </alternativeName>
    <alternativeName>
        <fullName evidence="11">CDP-choline phosphohydrolase</fullName>
    </alternativeName>
</protein>
<dbReference type="GO" id="GO:0030145">
    <property type="term" value="F:manganese ion binding"/>
    <property type="evidence" value="ECO:0007669"/>
    <property type="project" value="TreeGrafter"/>
</dbReference>
<evidence type="ECO:0000259" key="17">
    <source>
        <dbReference type="Pfam" id="PF00149"/>
    </source>
</evidence>
<dbReference type="SUPFAM" id="SSF56300">
    <property type="entry name" value="Metallo-dependent phosphatases"/>
    <property type="match status" value="1"/>
</dbReference>